<organism evidence="2 4">
    <name type="scientific">Roseburia intestinalis</name>
    <dbReference type="NCBI Taxonomy" id="166486"/>
    <lineage>
        <taxon>Bacteria</taxon>
        <taxon>Bacillati</taxon>
        <taxon>Bacillota</taxon>
        <taxon>Clostridia</taxon>
        <taxon>Lachnospirales</taxon>
        <taxon>Lachnospiraceae</taxon>
        <taxon>Roseburia</taxon>
    </lineage>
</organism>
<gene>
    <name evidence="2" type="ORF">DW264_15180</name>
    <name evidence="1" type="ORF">DW856_15555</name>
</gene>
<name>A0A414SWH1_9FIRM</name>
<evidence type="ECO:0000313" key="3">
    <source>
        <dbReference type="Proteomes" id="UP000283513"/>
    </source>
</evidence>
<proteinExistence type="predicted"/>
<dbReference type="Proteomes" id="UP000284051">
    <property type="component" value="Unassembled WGS sequence"/>
</dbReference>
<accession>A0A414SWH1</accession>
<dbReference type="AlphaFoldDB" id="A0A414SWH1"/>
<sequence length="162" mass="18926">MEINMKKQEEIFHEIQDMMGETKEGRIRWSVEVQTTEANPVEEKPVEHEDGLDWTIDECYVSYYCKYKGKDFCLITYEMLKTANSSTGEQKVKSSNMVFLPPLGMRFFDIHALLPYSIEVSNVLLDAIHRLWVMLLDMYKVDKGSIYLNVRPGTLTIEDEKN</sequence>
<comment type="caution">
    <text evidence="2">The sequence shown here is derived from an EMBL/GenBank/DDBJ whole genome shotgun (WGS) entry which is preliminary data.</text>
</comment>
<protein>
    <submittedName>
        <fullName evidence="2">Uncharacterized protein</fullName>
    </submittedName>
</protein>
<reference evidence="3 4" key="1">
    <citation type="submission" date="2018-08" db="EMBL/GenBank/DDBJ databases">
        <title>A genome reference for cultivated species of the human gut microbiota.</title>
        <authorList>
            <person name="Zou Y."/>
            <person name="Xue W."/>
            <person name="Luo G."/>
        </authorList>
    </citation>
    <scope>NUCLEOTIDE SEQUENCE [LARGE SCALE GENOMIC DNA]</scope>
    <source>
        <strain evidence="2 4">AM22-21LB</strain>
        <strain evidence="1 3">AM37-1AC</strain>
    </source>
</reference>
<dbReference type="Proteomes" id="UP000283513">
    <property type="component" value="Unassembled WGS sequence"/>
</dbReference>
<evidence type="ECO:0000313" key="2">
    <source>
        <dbReference type="EMBL" id="RHG26267.1"/>
    </source>
</evidence>
<dbReference type="EMBL" id="QRID01000018">
    <property type="protein sequence ID" value="RHG26267.1"/>
    <property type="molecule type" value="Genomic_DNA"/>
</dbReference>
<evidence type="ECO:0000313" key="4">
    <source>
        <dbReference type="Proteomes" id="UP000284051"/>
    </source>
</evidence>
<evidence type="ECO:0000313" key="1">
    <source>
        <dbReference type="EMBL" id="RHC14494.1"/>
    </source>
</evidence>
<dbReference type="EMBL" id="QSHO01000016">
    <property type="protein sequence ID" value="RHC14494.1"/>
    <property type="molecule type" value="Genomic_DNA"/>
</dbReference>